<dbReference type="PANTHER" id="PTHR43279">
    <property type="entry name" value="CATECHOL-2,3-DIOXYGENASE"/>
    <property type="match status" value="1"/>
</dbReference>
<dbReference type="Gene3D" id="3.10.180.10">
    <property type="entry name" value="2,3-Dihydroxybiphenyl 1,2-Dioxygenase, domain 1"/>
    <property type="match status" value="1"/>
</dbReference>
<dbReference type="PANTHER" id="PTHR43279:SF1">
    <property type="entry name" value="CATECHOL-2,3-DIOXYGENASE"/>
    <property type="match status" value="1"/>
</dbReference>
<reference evidence="2 3" key="1">
    <citation type="submission" date="2018-12" db="EMBL/GenBank/DDBJ databases">
        <title>Genome sequence and assembly of Colletotrichum trifolii.</title>
        <authorList>
            <person name="Gan P."/>
            <person name="Shirasu K."/>
        </authorList>
    </citation>
    <scope>NUCLEOTIDE SEQUENCE [LARGE SCALE GENOMIC DNA]</scope>
    <source>
        <strain evidence="2 3">543-2</strain>
    </source>
</reference>
<evidence type="ECO:0000313" key="3">
    <source>
        <dbReference type="Proteomes" id="UP000295703"/>
    </source>
</evidence>
<dbReference type="InterPro" id="IPR037523">
    <property type="entry name" value="VOC_core"/>
</dbReference>
<comment type="caution">
    <text evidence="2">The sequence shown here is derived from an EMBL/GenBank/DDBJ whole genome shotgun (WGS) entry which is preliminary data.</text>
</comment>
<keyword evidence="2" id="KW-0223">Dioxygenase</keyword>
<evidence type="ECO:0000313" key="2">
    <source>
        <dbReference type="EMBL" id="TDZ54124.1"/>
    </source>
</evidence>
<keyword evidence="2" id="KW-0560">Oxidoreductase</keyword>
<sequence>MAPSITPSPTEIAHIGLRTRDPERMIDFYQRLVGAKVVLANDSISVLAWDQEHHRLALLHDKTAVPKQENAAGFDHVALKFASVKDLVQVYRAGKEAGIMPKFCLNHGVSTSLYYSDPDGNKIEMLIEAYDNADEVQKHMKNLDPANVKAVRLDPEELLRRVDAGESNEALRKAGFIGSKPLEANI</sequence>
<dbReference type="Pfam" id="PF00903">
    <property type="entry name" value="Glyoxalase"/>
    <property type="match status" value="1"/>
</dbReference>
<dbReference type="EMBL" id="RYZW01000062">
    <property type="protein sequence ID" value="TDZ54124.1"/>
    <property type="molecule type" value="Genomic_DNA"/>
</dbReference>
<evidence type="ECO:0000259" key="1">
    <source>
        <dbReference type="PROSITE" id="PS51819"/>
    </source>
</evidence>
<dbReference type="Proteomes" id="UP000295703">
    <property type="component" value="Unassembled WGS sequence"/>
</dbReference>
<dbReference type="AlphaFoldDB" id="A0A4R8RCI5"/>
<keyword evidence="3" id="KW-1185">Reference proteome</keyword>
<gene>
    <name evidence="2" type="ORF">CTRI78_v006527</name>
</gene>
<dbReference type="SUPFAM" id="SSF54593">
    <property type="entry name" value="Glyoxalase/Bleomycin resistance protein/Dihydroxybiphenyl dioxygenase"/>
    <property type="match status" value="1"/>
</dbReference>
<proteinExistence type="predicted"/>
<protein>
    <submittedName>
        <fullName evidence="2">Biphenyl-2,3-diol 1,2-dioxygenase 2</fullName>
    </submittedName>
</protein>
<dbReference type="PROSITE" id="PS51819">
    <property type="entry name" value="VOC"/>
    <property type="match status" value="1"/>
</dbReference>
<accession>A0A4R8RCI5</accession>
<feature type="domain" description="VOC" evidence="1">
    <location>
        <begin position="11"/>
        <end position="128"/>
    </location>
</feature>
<dbReference type="GO" id="GO:0051213">
    <property type="term" value="F:dioxygenase activity"/>
    <property type="evidence" value="ECO:0007669"/>
    <property type="project" value="UniProtKB-KW"/>
</dbReference>
<organism evidence="2 3">
    <name type="scientific">Colletotrichum trifolii</name>
    <dbReference type="NCBI Taxonomy" id="5466"/>
    <lineage>
        <taxon>Eukaryota</taxon>
        <taxon>Fungi</taxon>
        <taxon>Dikarya</taxon>
        <taxon>Ascomycota</taxon>
        <taxon>Pezizomycotina</taxon>
        <taxon>Sordariomycetes</taxon>
        <taxon>Hypocreomycetidae</taxon>
        <taxon>Glomerellales</taxon>
        <taxon>Glomerellaceae</taxon>
        <taxon>Colletotrichum</taxon>
        <taxon>Colletotrichum orbiculare species complex</taxon>
    </lineage>
</organism>
<name>A0A4R8RCI5_COLTR</name>
<dbReference type="InterPro" id="IPR004360">
    <property type="entry name" value="Glyas_Fos-R_dOase_dom"/>
</dbReference>
<dbReference type="InterPro" id="IPR029068">
    <property type="entry name" value="Glyas_Bleomycin-R_OHBP_Dase"/>
</dbReference>